<sequence length="72" mass="7906">MDTNKLLESISKKLGVLIALNLVSMNSKATATENIEMLDRFGLTPTEIAEILNTSANTVNVTRSRIKSNKNK</sequence>
<accession>A0A2M7RI07</accession>
<evidence type="ECO:0008006" key="3">
    <source>
        <dbReference type="Google" id="ProtNLM"/>
    </source>
</evidence>
<dbReference type="AlphaFoldDB" id="A0A2M7RI07"/>
<gene>
    <name evidence="1" type="ORF">COY66_05255</name>
</gene>
<dbReference type="EMBL" id="PFMD01000061">
    <property type="protein sequence ID" value="PIY96016.1"/>
    <property type="molecule type" value="Genomic_DNA"/>
</dbReference>
<protein>
    <recommendedName>
        <fullName evidence="3">HTH luxR-type domain-containing protein</fullName>
    </recommendedName>
</protein>
<evidence type="ECO:0000313" key="1">
    <source>
        <dbReference type="EMBL" id="PIY96016.1"/>
    </source>
</evidence>
<dbReference type="Proteomes" id="UP000230779">
    <property type="component" value="Unassembled WGS sequence"/>
</dbReference>
<proteinExistence type="predicted"/>
<evidence type="ECO:0000313" key="2">
    <source>
        <dbReference type="Proteomes" id="UP000230779"/>
    </source>
</evidence>
<name>A0A2M7RI07_9BACT</name>
<reference evidence="1 2" key="1">
    <citation type="submission" date="2017-09" db="EMBL/GenBank/DDBJ databases">
        <title>Depth-based differentiation of microbial function through sediment-hosted aquifers and enrichment of novel symbionts in the deep terrestrial subsurface.</title>
        <authorList>
            <person name="Probst A.J."/>
            <person name="Ladd B."/>
            <person name="Jarett J.K."/>
            <person name="Geller-Mcgrath D.E."/>
            <person name="Sieber C.M."/>
            <person name="Emerson J.B."/>
            <person name="Anantharaman K."/>
            <person name="Thomas B.C."/>
            <person name="Malmstrom R."/>
            <person name="Stieglmeier M."/>
            <person name="Klingl A."/>
            <person name="Woyke T."/>
            <person name="Ryan C.M."/>
            <person name="Banfield J.F."/>
        </authorList>
    </citation>
    <scope>NUCLEOTIDE SEQUENCE [LARGE SCALE GENOMIC DNA]</scope>
    <source>
        <strain evidence="1">CG_4_10_14_0_8_um_filter_42_10</strain>
    </source>
</reference>
<organism evidence="1 2">
    <name type="scientific">Candidatus Kerfeldbacteria bacterium CG_4_10_14_0_8_um_filter_42_10</name>
    <dbReference type="NCBI Taxonomy" id="2014248"/>
    <lineage>
        <taxon>Bacteria</taxon>
        <taxon>Candidatus Kerfeldiibacteriota</taxon>
    </lineage>
</organism>
<comment type="caution">
    <text evidence="1">The sequence shown here is derived from an EMBL/GenBank/DDBJ whole genome shotgun (WGS) entry which is preliminary data.</text>
</comment>